<dbReference type="Proteomes" id="UP000012081">
    <property type="component" value="Unassembled WGS sequence"/>
</dbReference>
<dbReference type="GeneID" id="89501592"/>
<evidence type="ECO:0000256" key="1">
    <source>
        <dbReference type="SAM" id="MobiDB-lite"/>
    </source>
</evidence>
<name>M8DB62_9BACL</name>
<dbReference type="Pfam" id="PF13025">
    <property type="entry name" value="DUF3886"/>
    <property type="match status" value="1"/>
</dbReference>
<dbReference type="PATRIC" id="fig|1300222.3.peg.4462"/>
<dbReference type="InterPro" id="IPR024980">
    <property type="entry name" value="DUF3886"/>
</dbReference>
<protein>
    <recommendedName>
        <fullName evidence="4">DUF3886 domain-containing protein</fullName>
    </recommendedName>
</protein>
<dbReference type="AlphaFoldDB" id="M8DB62"/>
<evidence type="ECO:0000313" key="2">
    <source>
        <dbReference type="EMBL" id="EMT50628.1"/>
    </source>
</evidence>
<dbReference type="OrthoDB" id="2739782at2"/>
<reference evidence="2 3" key="1">
    <citation type="submission" date="2013-03" db="EMBL/GenBank/DDBJ databases">
        <title>Assembly of a new bacterial strain Brevibacillus borstelensis AK1.</title>
        <authorList>
            <person name="Rajan I."/>
            <person name="PoliReddy D."/>
            <person name="Sugumar T."/>
            <person name="Rathinam K."/>
            <person name="Alqarawi S."/>
            <person name="Khalil A.B."/>
            <person name="Sivakumar N."/>
        </authorList>
    </citation>
    <scope>NUCLEOTIDE SEQUENCE [LARGE SCALE GENOMIC DNA]</scope>
    <source>
        <strain evidence="2 3">AK1</strain>
    </source>
</reference>
<evidence type="ECO:0000313" key="3">
    <source>
        <dbReference type="Proteomes" id="UP000012081"/>
    </source>
</evidence>
<feature type="compositionally biased region" description="Basic and acidic residues" evidence="1">
    <location>
        <begin position="48"/>
        <end position="74"/>
    </location>
</feature>
<feature type="compositionally biased region" description="Basic and acidic residues" evidence="1">
    <location>
        <begin position="8"/>
        <end position="22"/>
    </location>
</feature>
<evidence type="ECO:0008006" key="4">
    <source>
        <dbReference type="Google" id="ProtNLM"/>
    </source>
</evidence>
<sequence>MAKKQRKQERQAPKFAKAETPEKNGVNVKEMLSDDALGKLKQLERQMKEELEKAEQAAAERKRREQEERERNKSFGELLEEYEKKGGGKYS</sequence>
<feature type="region of interest" description="Disordered" evidence="1">
    <location>
        <begin position="1"/>
        <end position="25"/>
    </location>
</feature>
<feature type="compositionally biased region" description="Basic and acidic residues" evidence="1">
    <location>
        <begin position="81"/>
        <end position="91"/>
    </location>
</feature>
<accession>M8DB62</accession>
<gene>
    <name evidence="2" type="ORF">I532_21210</name>
</gene>
<feature type="region of interest" description="Disordered" evidence="1">
    <location>
        <begin position="48"/>
        <end position="91"/>
    </location>
</feature>
<comment type="caution">
    <text evidence="2">The sequence shown here is derived from an EMBL/GenBank/DDBJ whole genome shotgun (WGS) entry which is preliminary data.</text>
</comment>
<proteinExistence type="predicted"/>
<organism evidence="2 3">
    <name type="scientific">Brevibacillus borstelensis AK1</name>
    <dbReference type="NCBI Taxonomy" id="1300222"/>
    <lineage>
        <taxon>Bacteria</taxon>
        <taxon>Bacillati</taxon>
        <taxon>Bacillota</taxon>
        <taxon>Bacilli</taxon>
        <taxon>Bacillales</taxon>
        <taxon>Paenibacillaceae</taxon>
        <taxon>Brevibacillus</taxon>
    </lineage>
</organism>
<dbReference type="EMBL" id="APBN01000013">
    <property type="protein sequence ID" value="EMT50628.1"/>
    <property type="molecule type" value="Genomic_DNA"/>
</dbReference>
<keyword evidence="3" id="KW-1185">Reference proteome</keyword>
<dbReference type="STRING" id="1300222.I532_21210"/>
<dbReference type="RefSeq" id="WP_003391016.1">
    <property type="nucleotide sequence ID" value="NZ_APBN01000013.1"/>
</dbReference>